<dbReference type="Gene3D" id="3.40.50.300">
    <property type="entry name" value="P-loop containing nucleotide triphosphate hydrolases"/>
    <property type="match status" value="1"/>
</dbReference>
<dbReference type="GO" id="GO:0005525">
    <property type="term" value="F:GTP binding"/>
    <property type="evidence" value="ECO:0007669"/>
    <property type="project" value="InterPro"/>
</dbReference>
<dbReference type="SMART" id="SM00175">
    <property type="entry name" value="RAB"/>
    <property type="match status" value="1"/>
</dbReference>
<dbReference type="InterPro" id="IPR001806">
    <property type="entry name" value="Small_GTPase"/>
</dbReference>
<dbReference type="SMART" id="SM00174">
    <property type="entry name" value="RHO"/>
    <property type="match status" value="1"/>
</dbReference>
<dbReference type="NCBIfam" id="TIGR00231">
    <property type="entry name" value="small_GTP"/>
    <property type="match status" value="1"/>
</dbReference>
<dbReference type="InterPro" id="IPR027417">
    <property type="entry name" value="P-loop_NTPase"/>
</dbReference>
<accession>A0A146KIP6</accession>
<dbReference type="PROSITE" id="PS51419">
    <property type="entry name" value="RAB"/>
    <property type="match status" value="1"/>
</dbReference>
<dbReference type="EMBL" id="GDID01001477">
    <property type="protein sequence ID" value="JAP95129.1"/>
    <property type="molecule type" value="Transcribed_RNA"/>
</dbReference>
<reference evidence="2" key="1">
    <citation type="submission" date="2015-07" db="EMBL/GenBank/DDBJ databases">
        <title>Adaptation to a free-living lifestyle via gene acquisitions in the diplomonad Trepomonas sp. PC1.</title>
        <authorList>
            <person name="Xu F."/>
            <person name="Jerlstrom-Hultqvist J."/>
            <person name="Kolisko M."/>
            <person name="Simpson A.G.B."/>
            <person name="Roger A.J."/>
            <person name="Svard S.G."/>
            <person name="Andersson J.O."/>
        </authorList>
    </citation>
    <scope>NUCLEOTIDE SEQUENCE</scope>
    <source>
        <strain evidence="2">PC1</strain>
    </source>
</reference>
<evidence type="ECO:0000313" key="2">
    <source>
        <dbReference type="EMBL" id="JAP95129.1"/>
    </source>
</evidence>
<dbReference type="Pfam" id="PF00071">
    <property type="entry name" value="Ras"/>
    <property type="match status" value="1"/>
</dbReference>
<proteinExistence type="predicted"/>
<dbReference type="CDD" id="cd00154">
    <property type="entry name" value="Rab"/>
    <property type="match status" value="1"/>
</dbReference>
<evidence type="ECO:0000256" key="1">
    <source>
        <dbReference type="ARBA" id="ARBA00022741"/>
    </source>
</evidence>
<sequence length="116" mass="13389">DTAGQEKYRSLAPMYFRSADAVLIIFDVSRQKTLDEVSYWHNLVCQNGVENVKEILVANKIDSEKRVVTQQKAQQVAKRYGMEYLECSALQGTGVSDIFKMCCWKEETNLRKNIYL</sequence>
<gene>
    <name evidence="2" type="ORF">TPC1_11977</name>
</gene>
<dbReference type="InterPro" id="IPR005225">
    <property type="entry name" value="Small_GTP-bd"/>
</dbReference>
<dbReference type="SMART" id="SM00173">
    <property type="entry name" value="RAS"/>
    <property type="match status" value="1"/>
</dbReference>
<dbReference type="AlphaFoldDB" id="A0A146KIP6"/>
<keyword evidence="1" id="KW-0547">Nucleotide-binding</keyword>
<protein>
    <submittedName>
        <fullName evidence="2">Rab-like protein</fullName>
    </submittedName>
</protein>
<feature type="non-terminal residue" evidence="2">
    <location>
        <position position="116"/>
    </location>
</feature>
<dbReference type="PANTHER" id="PTHR47978">
    <property type="match status" value="1"/>
</dbReference>
<dbReference type="SUPFAM" id="SSF52540">
    <property type="entry name" value="P-loop containing nucleoside triphosphate hydrolases"/>
    <property type="match status" value="1"/>
</dbReference>
<name>A0A146KIP6_9EUKA</name>
<dbReference type="GO" id="GO:0003924">
    <property type="term" value="F:GTPase activity"/>
    <property type="evidence" value="ECO:0007669"/>
    <property type="project" value="InterPro"/>
</dbReference>
<dbReference type="PROSITE" id="PS51421">
    <property type="entry name" value="RAS"/>
    <property type="match status" value="1"/>
</dbReference>
<feature type="non-terminal residue" evidence="2">
    <location>
        <position position="1"/>
    </location>
</feature>
<organism evidence="2">
    <name type="scientific">Trepomonas sp. PC1</name>
    <dbReference type="NCBI Taxonomy" id="1076344"/>
    <lineage>
        <taxon>Eukaryota</taxon>
        <taxon>Metamonada</taxon>
        <taxon>Diplomonadida</taxon>
        <taxon>Hexamitidae</taxon>
        <taxon>Hexamitinae</taxon>
        <taxon>Trepomonas</taxon>
    </lineage>
</organism>